<name>J9QM88_9CAUD</name>
<dbReference type="RefSeq" id="YP_006906386.1">
    <property type="nucleotide sequence ID" value="NC_018837.1"/>
</dbReference>
<dbReference type="GeneID" id="13826836"/>
<dbReference type="KEGG" id="vg:13826836"/>
<evidence type="ECO:0000313" key="2">
    <source>
        <dbReference type="EMBL" id="AFQ22293.1"/>
    </source>
</evidence>
<reference evidence="2 3" key="1">
    <citation type="journal article" date="2012" name="J. Virol.">
        <title>Complete Genome Sequence of Pectobacterium carotovorum subsp. carotovorum Bacteriophage My1.</title>
        <authorList>
            <person name="Lee D.H."/>
            <person name="Lee J.H."/>
            <person name="Shin H."/>
            <person name="Ji S."/>
            <person name="Roh E."/>
            <person name="Jung K."/>
            <person name="Ryu S."/>
            <person name="Choi J."/>
            <person name="Heu S."/>
        </authorList>
    </citation>
    <scope>NUCLEOTIDE SEQUENCE [LARGE SCALE GENOMIC DNA]</scope>
</reference>
<dbReference type="OrthoDB" id="15571at10239"/>
<dbReference type="EMBL" id="JX195166">
    <property type="protein sequence ID" value="AFQ22293.1"/>
    <property type="molecule type" value="Genomic_DNA"/>
</dbReference>
<dbReference type="Proteomes" id="UP000006280">
    <property type="component" value="Segment"/>
</dbReference>
<keyword evidence="3" id="KW-1185">Reference proteome</keyword>
<evidence type="ECO:0000256" key="1">
    <source>
        <dbReference type="SAM" id="MobiDB-lite"/>
    </source>
</evidence>
<sequence>MMCESLGTTPDPRAMPMDMSDFPEIVHIAVTIYNNLMDCYIPGDIPMFIGKDKSSLQVLFDIYGVLESEKELVLQIINIFDTKAVEASRRRVEKLGKKSKVGPRPSHSQSGSR</sequence>
<feature type="region of interest" description="Disordered" evidence="1">
    <location>
        <begin position="91"/>
        <end position="113"/>
    </location>
</feature>
<proteinExistence type="predicted"/>
<evidence type="ECO:0000313" key="3">
    <source>
        <dbReference type="Proteomes" id="UP000006280"/>
    </source>
</evidence>
<accession>J9QM88</accession>
<protein>
    <recommendedName>
        <fullName evidence="4">Tape measure chaperone</fullName>
    </recommendedName>
</protein>
<gene>
    <name evidence="2" type="ORF">My1_134</name>
</gene>
<evidence type="ECO:0008006" key="4">
    <source>
        <dbReference type="Google" id="ProtNLM"/>
    </source>
</evidence>
<organism evidence="2 3">
    <name type="scientific">Pectobacterium phage My1</name>
    <dbReference type="NCBI Taxonomy" id="1204539"/>
    <lineage>
        <taxon>Viruses</taxon>
        <taxon>Duplodnaviria</taxon>
        <taxon>Heunggongvirae</taxon>
        <taxon>Uroviricota</taxon>
        <taxon>Caudoviricetes</taxon>
        <taxon>Demerecviridae</taxon>
        <taxon>Mccorquodalevirinae</taxon>
        <taxon>Myunavirus</taxon>
        <taxon>Myunavirus My1</taxon>
    </lineage>
</organism>